<dbReference type="Proteomes" id="UP000305423">
    <property type="component" value="Unassembled WGS sequence"/>
</dbReference>
<name>A0AAQ2EPA2_PSEO7</name>
<feature type="domain" description="Putative Na+/H+ antiporter N-terminal" evidence="1">
    <location>
        <begin position="2"/>
        <end position="43"/>
    </location>
</feature>
<organism evidence="2 3">
    <name type="scientific">Pseudoalteromonas piscicida</name>
    <dbReference type="NCBI Taxonomy" id="43662"/>
    <lineage>
        <taxon>Bacteria</taxon>
        <taxon>Pseudomonadati</taxon>
        <taxon>Pseudomonadota</taxon>
        <taxon>Gammaproteobacteria</taxon>
        <taxon>Alteromonadales</taxon>
        <taxon>Pseudoalteromonadaceae</taxon>
        <taxon>Pseudoalteromonas</taxon>
    </lineage>
</organism>
<dbReference type="AlphaFoldDB" id="A0AAQ2EPA2"/>
<proteinExistence type="predicted"/>
<gene>
    <name evidence="2" type="ORF">CWB74_23800</name>
</gene>
<reference evidence="2 3" key="1">
    <citation type="submission" date="2017-12" db="EMBL/GenBank/DDBJ databases">
        <authorList>
            <person name="Paulsen S."/>
            <person name="Gram L.K."/>
        </authorList>
    </citation>
    <scope>NUCLEOTIDE SEQUENCE [LARGE SCALE GENOMIC DNA]</scope>
    <source>
        <strain evidence="2 3">S1607</strain>
    </source>
</reference>
<reference evidence="3" key="2">
    <citation type="submission" date="2019-06" db="EMBL/GenBank/DDBJ databases">
        <title>Co-occurence of chitin degradation, pigmentation and bioactivity in marine Pseudoalteromonas.</title>
        <authorList>
            <person name="Sonnenschein E.C."/>
            <person name="Bech P.K."/>
        </authorList>
    </citation>
    <scope>NUCLEOTIDE SEQUENCE [LARGE SCALE GENOMIC DNA]</scope>
    <source>
        <strain evidence="3">S1607</strain>
    </source>
</reference>
<dbReference type="EMBL" id="PNEL01000208">
    <property type="protein sequence ID" value="TMN70530.1"/>
    <property type="molecule type" value="Genomic_DNA"/>
</dbReference>
<comment type="caution">
    <text evidence="2">The sequence shown here is derived from an EMBL/GenBank/DDBJ whole genome shotgun (WGS) entry which is preliminary data.</text>
</comment>
<evidence type="ECO:0000313" key="3">
    <source>
        <dbReference type="Proteomes" id="UP000305423"/>
    </source>
</evidence>
<accession>A0AAQ2EPA2</accession>
<evidence type="ECO:0000313" key="2">
    <source>
        <dbReference type="EMBL" id="TMN70530.1"/>
    </source>
</evidence>
<sequence>MNAVVIGVILMLGLSLARVNVIVAMIISALVAGLTAGLGIKESV</sequence>
<dbReference type="Pfam" id="PF13726">
    <property type="entry name" value="Na_H_antiport_2"/>
    <property type="match status" value="1"/>
</dbReference>
<feature type="non-terminal residue" evidence="2">
    <location>
        <position position="44"/>
    </location>
</feature>
<evidence type="ECO:0000259" key="1">
    <source>
        <dbReference type="Pfam" id="PF13726"/>
    </source>
</evidence>
<protein>
    <submittedName>
        <fullName evidence="2">Sodium:proton antiporter</fullName>
    </submittedName>
</protein>
<dbReference type="InterPro" id="IPR032813">
    <property type="entry name" value="Na_H_antiport_N"/>
</dbReference>